<dbReference type="AlphaFoldDB" id="A0A934M2Z1"/>
<comment type="caution">
    <text evidence="3">The sequence shown here is derived from an EMBL/GenBank/DDBJ whole genome shotgun (WGS) entry which is preliminary data.</text>
</comment>
<dbReference type="Gene3D" id="3.40.50.1820">
    <property type="entry name" value="alpha/beta hydrolase"/>
    <property type="match status" value="1"/>
</dbReference>
<evidence type="ECO:0000313" key="4">
    <source>
        <dbReference type="Proteomes" id="UP000622687"/>
    </source>
</evidence>
<dbReference type="InterPro" id="IPR050300">
    <property type="entry name" value="GDXG_lipolytic_enzyme"/>
</dbReference>
<evidence type="ECO:0000313" key="3">
    <source>
        <dbReference type="EMBL" id="MBI6871138.1"/>
    </source>
</evidence>
<accession>A0A934M2Z1</accession>
<dbReference type="InterPro" id="IPR013094">
    <property type="entry name" value="AB_hydrolase_3"/>
</dbReference>
<feature type="domain" description="Alpha/beta hydrolase fold-3" evidence="2">
    <location>
        <begin position="33"/>
        <end position="156"/>
    </location>
</feature>
<evidence type="ECO:0000259" key="2">
    <source>
        <dbReference type="Pfam" id="PF07859"/>
    </source>
</evidence>
<keyword evidence="1 3" id="KW-0378">Hydrolase</keyword>
<name>A0A934M2Z1_9CLOT</name>
<dbReference type="SUPFAM" id="SSF53474">
    <property type="entry name" value="alpha/beta-Hydrolases"/>
    <property type="match status" value="1"/>
</dbReference>
<dbReference type="Proteomes" id="UP000622687">
    <property type="component" value="Unassembled WGS sequence"/>
</dbReference>
<dbReference type="GO" id="GO:0016787">
    <property type="term" value="F:hydrolase activity"/>
    <property type="evidence" value="ECO:0007669"/>
    <property type="project" value="UniProtKB-KW"/>
</dbReference>
<dbReference type="RefSeq" id="WP_211140605.1">
    <property type="nucleotide sequence ID" value="NZ_JAEEGB010000001.1"/>
</dbReference>
<dbReference type="PANTHER" id="PTHR48081:SF3">
    <property type="entry name" value="ALPHA_BETA HYDROLASE FOLD-3 DOMAIN-CONTAINING PROTEIN"/>
    <property type="match status" value="1"/>
</dbReference>
<keyword evidence="4" id="KW-1185">Reference proteome</keyword>
<dbReference type="EMBL" id="JAEEGB010000001">
    <property type="protein sequence ID" value="MBI6871138.1"/>
    <property type="molecule type" value="Genomic_DNA"/>
</dbReference>
<dbReference type="Pfam" id="PF07859">
    <property type="entry name" value="Abhydrolase_3"/>
    <property type="match status" value="1"/>
</dbReference>
<organism evidence="3 4">
    <name type="scientific">Clostridium aciditolerans</name>
    <dbReference type="NCBI Taxonomy" id="339861"/>
    <lineage>
        <taxon>Bacteria</taxon>
        <taxon>Bacillati</taxon>
        <taxon>Bacillota</taxon>
        <taxon>Clostridia</taxon>
        <taxon>Eubacteriales</taxon>
        <taxon>Clostridiaceae</taxon>
        <taxon>Clostridium</taxon>
    </lineage>
</organism>
<evidence type="ECO:0000256" key="1">
    <source>
        <dbReference type="ARBA" id="ARBA00022801"/>
    </source>
</evidence>
<proteinExistence type="predicted"/>
<dbReference type="InterPro" id="IPR029058">
    <property type="entry name" value="AB_hydrolase_fold"/>
</dbReference>
<dbReference type="PANTHER" id="PTHR48081">
    <property type="entry name" value="AB HYDROLASE SUPERFAMILY PROTEIN C4A8.06C"/>
    <property type="match status" value="1"/>
</dbReference>
<gene>
    <name evidence="3" type="ORF">I6U51_00275</name>
</gene>
<protein>
    <submittedName>
        <fullName evidence="3">Alpha/beta hydrolase</fullName>
    </submittedName>
</protein>
<reference evidence="3" key="1">
    <citation type="submission" date="2020-12" db="EMBL/GenBank/DDBJ databases">
        <title>Clostridium thailandense sp. nov., a novel acetogenic bacterium isolated from peat land soil in Thailand.</title>
        <authorList>
            <person name="Chaikitkaew S."/>
            <person name="Birkeland N.K."/>
        </authorList>
    </citation>
    <scope>NUCLEOTIDE SEQUENCE</scope>
    <source>
        <strain evidence="3">DSM 17425</strain>
    </source>
</reference>
<sequence>MNNPNTFSFITEDKIQLTMNLYRAKDNRKNVTIIYFHGGGLLYGVSDDLPEIYINKFLDSGYDFLSFDYPLAPEAKLSLILKSAYEEILYYLDNKQDIFGLENNDYILFGRSAGAYLSFMMCNMLINNDILMPKAIISLYGYTRIDEMQFNVPSKHYNKLAQVPEESIKKILSAAPVTYGPINLRFSLYIKARQEGTWVKYLCNEENPAKYSIKDESLKYFPPTILAASTLDPDVPFKASKLLSRIIPESHLITIYGEVHDFDRDTNNSIGISVYDEIVNWLENKI</sequence>